<proteinExistence type="predicted"/>
<reference evidence="2 3" key="1">
    <citation type="journal article" date="2022" name="bioRxiv">
        <title>Genomics of Preaxostyla Flagellates Illuminates Evolutionary Transitions and the Path Towards Mitochondrial Loss.</title>
        <authorList>
            <person name="Novak L.V.F."/>
            <person name="Treitli S.C."/>
            <person name="Pyrih J."/>
            <person name="Halakuc P."/>
            <person name="Pipaliya S.V."/>
            <person name="Vacek V."/>
            <person name="Brzon O."/>
            <person name="Soukal P."/>
            <person name="Eme L."/>
            <person name="Dacks J.B."/>
            <person name="Karnkowska A."/>
            <person name="Elias M."/>
            <person name="Hampl V."/>
        </authorList>
    </citation>
    <scope>NUCLEOTIDE SEQUENCE [LARGE SCALE GENOMIC DNA]</scope>
    <source>
        <strain evidence="2">NAU3</strain>
        <tissue evidence="2">Gut</tissue>
    </source>
</reference>
<comment type="caution">
    <text evidence="2">The sequence shown here is derived from an EMBL/GenBank/DDBJ whole genome shotgun (WGS) entry which is preliminary data.</text>
</comment>
<feature type="coiled-coil region" evidence="1">
    <location>
        <begin position="106"/>
        <end position="217"/>
    </location>
</feature>
<dbReference type="Proteomes" id="UP001281761">
    <property type="component" value="Unassembled WGS sequence"/>
</dbReference>
<dbReference type="EMBL" id="JARBJD010000129">
    <property type="protein sequence ID" value="KAK2950804.1"/>
    <property type="molecule type" value="Genomic_DNA"/>
</dbReference>
<evidence type="ECO:0000313" key="3">
    <source>
        <dbReference type="Proteomes" id="UP001281761"/>
    </source>
</evidence>
<sequence>MDLYVILRDHEDQPEDNLKQLLNLMESILKLVCDDKIPVPNKRLLLSDIKPISSPEPSTSLSRSAKQVEYLLSETTDGLVMVVETKEFKRMEERIAGIGYGEGKTETRLEEENKKLKKEVERVKEEKREAEGRVRVLENEKNRLEEERRRLDETARTAMDERGRRVIAEQKAARLEEEIQKMRKELEEKGRPSQINVTRLERELKQMKDELERARRTEIMNRGRLKGTKSLALIDRELHTLSPTTLTMKTPVRPPLVSWRTAFTHPIDEGVWELTIRATENTFRNVMLSFLAHPLPPNAVHVTCGFVANGIGGDFDIWKGGMWRWGRQVQPDSTNKQCQSVGQTAAIRVNMSKREAKLIVDGVAQPSYFTDIPSPLCLAISMAAPQAPHAVEVLHLVRLRERERTEWKGTEAINTFDRTIHRLTPTTLEQEIKRKAGDWQTAFTHPVDEGVWELTIRVTRNVFKNVMVGLVPHPLPPNATQHPSSFHTSVPCVDFELWSGAILARRKTAKKPGTNVKCERAGQTVTVRVDLDRREGWLIVDEKEQPGTVTNIPCPLCFGISTGSDPTVIEVLRLKRI</sequence>
<gene>
    <name evidence="2" type="ORF">BLNAU_14222</name>
</gene>
<accession>A0ABQ9XHB1</accession>
<name>A0ABQ9XHB1_9EUKA</name>
<protein>
    <submittedName>
        <fullName evidence="2">Uncharacterized protein</fullName>
    </submittedName>
</protein>
<organism evidence="2 3">
    <name type="scientific">Blattamonas nauphoetae</name>
    <dbReference type="NCBI Taxonomy" id="2049346"/>
    <lineage>
        <taxon>Eukaryota</taxon>
        <taxon>Metamonada</taxon>
        <taxon>Preaxostyla</taxon>
        <taxon>Oxymonadida</taxon>
        <taxon>Blattamonas</taxon>
    </lineage>
</organism>
<keyword evidence="1" id="KW-0175">Coiled coil</keyword>
<evidence type="ECO:0000313" key="2">
    <source>
        <dbReference type="EMBL" id="KAK2950804.1"/>
    </source>
</evidence>
<keyword evidence="3" id="KW-1185">Reference proteome</keyword>
<evidence type="ECO:0000256" key="1">
    <source>
        <dbReference type="SAM" id="Coils"/>
    </source>
</evidence>